<accession>A0ABP4M0H5</accession>
<dbReference type="Proteomes" id="UP001501470">
    <property type="component" value="Unassembled WGS sequence"/>
</dbReference>
<dbReference type="InterPro" id="IPR035965">
    <property type="entry name" value="PAS-like_dom_sf"/>
</dbReference>
<dbReference type="NCBIfam" id="TIGR00229">
    <property type="entry name" value="sensory_box"/>
    <property type="match status" value="1"/>
</dbReference>
<dbReference type="Pfam" id="PF08447">
    <property type="entry name" value="PAS_3"/>
    <property type="match status" value="1"/>
</dbReference>
<feature type="domain" description="PAS fold-3" evidence="1">
    <location>
        <begin position="32"/>
        <end position="113"/>
    </location>
</feature>
<protein>
    <submittedName>
        <fullName evidence="2">PAS domain-containing protein</fullName>
    </submittedName>
</protein>
<gene>
    <name evidence="2" type="ORF">GCM10009827_061880</name>
</gene>
<evidence type="ECO:0000313" key="2">
    <source>
        <dbReference type="EMBL" id="GAA1535251.1"/>
    </source>
</evidence>
<dbReference type="InterPro" id="IPR013655">
    <property type="entry name" value="PAS_fold_3"/>
</dbReference>
<name>A0ABP4M0H5_9ACTN</name>
<sequence length="180" mass="20221">MREATVAPTGQERMLGEDELIVTKTDLRGVITYANPVFLRMSALTAAEAIGSPHNVIRHPDMPRCVFKLLWDTIGRGDELFAYVVNLARDGAHYWVLAHVTPSFDARGARVGYHSNRRRPDRSAVAAVTGLYARLRAEERRHGRPQEAIEASTRLLERELAEQGRTYDEFFWSLTGAVTA</sequence>
<dbReference type="RefSeq" id="WP_344505843.1">
    <property type="nucleotide sequence ID" value="NZ_BAAAQD010000013.1"/>
</dbReference>
<dbReference type="EMBL" id="BAAAQD010000013">
    <property type="protein sequence ID" value="GAA1535251.1"/>
    <property type="molecule type" value="Genomic_DNA"/>
</dbReference>
<keyword evidence="3" id="KW-1185">Reference proteome</keyword>
<dbReference type="CDD" id="cd00130">
    <property type="entry name" value="PAS"/>
    <property type="match status" value="1"/>
</dbReference>
<comment type="caution">
    <text evidence="2">The sequence shown here is derived from an EMBL/GenBank/DDBJ whole genome shotgun (WGS) entry which is preliminary data.</text>
</comment>
<proteinExistence type="predicted"/>
<reference evidence="3" key="1">
    <citation type="journal article" date="2019" name="Int. J. Syst. Evol. Microbiol.">
        <title>The Global Catalogue of Microorganisms (GCM) 10K type strain sequencing project: providing services to taxonomists for standard genome sequencing and annotation.</title>
        <authorList>
            <consortium name="The Broad Institute Genomics Platform"/>
            <consortium name="The Broad Institute Genome Sequencing Center for Infectious Disease"/>
            <person name="Wu L."/>
            <person name="Ma J."/>
        </authorList>
    </citation>
    <scope>NUCLEOTIDE SEQUENCE [LARGE SCALE GENOMIC DNA]</scope>
    <source>
        <strain evidence="3">JCM 15933</strain>
    </source>
</reference>
<dbReference type="InterPro" id="IPR000014">
    <property type="entry name" value="PAS"/>
</dbReference>
<organism evidence="2 3">
    <name type="scientific">Dactylosporangium maewongense</name>
    <dbReference type="NCBI Taxonomy" id="634393"/>
    <lineage>
        <taxon>Bacteria</taxon>
        <taxon>Bacillati</taxon>
        <taxon>Actinomycetota</taxon>
        <taxon>Actinomycetes</taxon>
        <taxon>Micromonosporales</taxon>
        <taxon>Micromonosporaceae</taxon>
        <taxon>Dactylosporangium</taxon>
    </lineage>
</organism>
<evidence type="ECO:0000259" key="1">
    <source>
        <dbReference type="Pfam" id="PF08447"/>
    </source>
</evidence>
<evidence type="ECO:0000313" key="3">
    <source>
        <dbReference type="Proteomes" id="UP001501470"/>
    </source>
</evidence>
<dbReference type="Gene3D" id="3.30.450.20">
    <property type="entry name" value="PAS domain"/>
    <property type="match status" value="1"/>
</dbReference>
<dbReference type="SUPFAM" id="SSF55785">
    <property type="entry name" value="PYP-like sensor domain (PAS domain)"/>
    <property type="match status" value="1"/>
</dbReference>